<dbReference type="InterPro" id="IPR003607">
    <property type="entry name" value="HD/PDEase_dom"/>
</dbReference>
<organism evidence="2 3">
    <name type="scientific">Ideonella dechloratans</name>
    <dbReference type="NCBI Taxonomy" id="36863"/>
    <lineage>
        <taxon>Bacteria</taxon>
        <taxon>Pseudomonadati</taxon>
        <taxon>Pseudomonadota</taxon>
        <taxon>Betaproteobacteria</taxon>
        <taxon>Burkholderiales</taxon>
        <taxon>Sphaerotilaceae</taxon>
        <taxon>Ideonella</taxon>
    </lineage>
</organism>
<accession>A0A643FHP8</accession>
<proteinExistence type="predicted"/>
<protein>
    <submittedName>
        <fullName evidence="2">HD domain-containing protein</fullName>
    </submittedName>
</protein>
<dbReference type="EMBL" id="VZPB01000004">
    <property type="protein sequence ID" value="KAB0584809.1"/>
    <property type="molecule type" value="Genomic_DNA"/>
</dbReference>
<name>A0A643FHP8_IDEDE</name>
<evidence type="ECO:0000313" key="2">
    <source>
        <dbReference type="EMBL" id="KAB0584809.1"/>
    </source>
</evidence>
<dbReference type="InterPro" id="IPR052020">
    <property type="entry name" value="Cyclic_di-GMP/3'3'-cGAMP_PDE"/>
</dbReference>
<dbReference type="PANTHER" id="PTHR45228:SF1">
    <property type="entry name" value="CYCLIC DI-GMP PHOSPHODIESTERASE TM_0186"/>
    <property type="match status" value="1"/>
</dbReference>
<dbReference type="AlphaFoldDB" id="A0A643FHP8"/>
<comment type="caution">
    <text evidence="2">The sequence shown here is derived from an EMBL/GenBank/DDBJ whole genome shotgun (WGS) entry which is preliminary data.</text>
</comment>
<reference evidence="2 3" key="1">
    <citation type="submission" date="2019-09" db="EMBL/GenBank/DDBJ databases">
        <title>Draft genome sequences of 48 bacterial type strains from the CCUG.</title>
        <authorList>
            <person name="Tunovic T."/>
            <person name="Pineiro-Iglesias B."/>
            <person name="Unosson C."/>
            <person name="Inganas E."/>
            <person name="Ohlen M."/>
            <person name="Cardew S."/>
            <person name="Jensie-Markopoulos S."/>
            <person name="Salva-Serra F."/>
            <person name="Jaen-Luchoro D."/>
            <person name="Karlsson R."/>
            <person name="Svensson-Stadler L."/>
            <person name="Chun J."/>
            <person name="Moore E."/>
        </authorList>
    </citation>
    <scope>NUCLEOTIDE SEQUENCE [LARGE SCALE GENOMIC DNA]</scope>
    <source>
        <strain evidence="2 3">CCUG 30977</strain>
    </source>
</reference>
<dbReference type="SMART" id="SM00471">
    <property type="entry name" value="HDc"/>
    <property type="match status" value="1"/>
</dbReference>
<gene>
    <name evidence="2" type="ORF">F7Q92_02635</name>
</gene>
<dbReference type="Pfam" id="PF13487">
    <property type="entry name" value="HD_5"/>
    <property type="match status" value="1"/>
</dbReference>
<dbReference type="Proteomes" id="UP000430120">
    <property type="component" value="Unassembled WGS sequence"/>
</dbReference>
<dbReference type="SUPFAM" id="SSF109604">
    <property type="entry name" value="HD-domain/PDEase-like"/>
    <property type="match status" value="1"/>
</dbReference>
<evidence type="ECO:0000313" key="3">
    <source>
        <dbReference type="Proteomes" id="UP000430120"/>
    </source>
</evidence>
<dbReference type="Gene3D" id="1.10.3210.10">
    <property type="entry name" value="Hypothetical protein af1432"/>
    <property type="match status" value="1"/>
</dbReference>
<sequence>MEQLVMDLRQMYRERNAALEEVAAAHHEALLRLALAADYRDTDTGNHIVRIGYLSEALALLLGLSSEAAAMLRKAAPMHDIGKIGVPDSVLKKPGPLDPEERRQMNEHAAIGAHILGRSRIPLFQMAAEVAQTHHERWDGRGYPAGLSGESIPITGRIVAVADYFDALTMDRVYRPAFRVEEALSMLAGERGRSFDPRVVDMFIAHAPALVALRDRINQHGGEVEILAGAALLNVRKFLAEFGTLPEAMVAAARWEGGAVP</sequence>
<dbReference type="PANTHER" id="PTHR45228">
    <property type="entry name" value="CYCLIC DI-GMP PHOSPHODIESTERASE TM_0186-RELATED"/>
    <property type="match status" value="1"/>
</dbReference>
<keyword evidence="3" id="KW-1185">Reference proteome</keyword>
<feature type="domain" description="HD-GYP" evidence="1">
    <location>
        <begin position="22"/>
        <end position="219"/>
    </location>
</feature>
<dbReference type="CDD" id="cd00077">
    <property type="entry name" value="HDc"/>
    <property type="match status" value="1"/>
</dbReference>
<dbReference type="GO" id="GO:0008081">
    <property type="term" value="F:phosphoric diester hydrolase activity"/>
    <property type="evidence" value="ECO:0007669"/>
    <property type="project" value="UniProtKB-ARBA"/>
</dbReference>
<dbReference type="OrthoDB" id="9763857at2"/>
<dbReference type="PROSITE" id="PS51832">
    <property type="entry name" value="HD_GYP"/>
    <property type="match status" value="1"/>
</dbReference>
<evidence type="ECO:0000259" key="1">
    <source>
        <dbReference type="PROSITE" id="PS51832"/>
    </source>
</evidence>
<dbReference type="InterPro" id="IPR037522">
    <property type="entry name" value="HD_GYP_dom"/>
</dbReference>